<dbReference type="EMBL" id="JAQAGZ010000011">
    <property type="protein sequence ID" value="MCZ8514161.1"/>
    <property type="molecule type" value="Genomic_DNA"/>
</dbReference>
<sequence length="340" mass="38345">MTQAERAERIWDAHFVKRTPMGEASFSILSVLHTLGLRPDGRRLPVYREFFDRMSASDHMELVFKLTGVTTVCLSFDPLSQEQQAAWESFGALDPRLNASLRLNALIDGWSTARLLLRNWGYEGEEEITDKTVESVRRFLRYWIAKVDPLYLVYDTGGSASASPSETERRLMEQCVLPVAGEAGIPTAIFLEDQYERQYQIDELVSRYPENRFLCSARCQYQQAQLKRLSRKYGNVHLFGCGGPRLPVSSMEPVLRTRMGLLGMDFTPAASGAVVWDALIPAWVGARSLIAKVLIDKYGELMNCGWQLAAEDIERDAAALLGESFWRFLGRPNPALHVGT</sequence>
<evidence type="ECO:0000313" key="2">
    <source>
        <dbReference type="Proteomes" id="UP001527882"/>
    </source>
</evidence>
<name>A0ABT4QBK0_9BACL</name>
<dbReference type="SUPFAM" id="SSF51556">
    <property type="entry name" value="Metallo-dependent hydrolases"/>
    <property type="match status" value="1"/>
</dbReference>
<comment type="caution">
    <text evidence="1">The sequence shown here is derived from an EMBL/GenBank/DDBJ whole genome shotgun (WGS) entry which is preliminary data.</text>
</comment>
<dbReference type="RefSeq" id="WP_269882689.1">
    <property type="nucleotide sequence ID" value="NZ_JAQAGZ010000011.1"/>
</dbReference>
<gene>
    <name evidence="1" type="ORF">O9H85_17355</name>
</gene>
<keyword evidence="2" id="KW-1185">Reference proteome</keyword>
<organism evidence="1 2">
    <name type="scientific">Paenibacillus gyeongsangnamensis</name>
    <dbReference type="NCBI Taxonomy" id="3388067"/>
    <lineage>
        <taxon>Bacteria</taxon>
        <taxon>Bacillati</taxon>
        <taxon>Bacillota</taxon>
        <taxon>Bacilli</taxon>
        <taxon>Bacillales</taxon>
        <taxon>Paenibacillaceae</taxon>
        <taxon>Paenibacillus</taxon>
    </lineage>
</organism>
<dbReference type="InterPro" id="IPR032466">
    <property type="entry name" value="Metal_Hydrolase"/>
</dbReference>
<proteinExistence type="predicted"/>
<accession>A0ABT4QBK0</accession>
<reference evidence="1 2" key="1">
    <citation type="submission" date="2022-12" db="EMBL/GenBank/DDBJ databases">
        <title>Draft genome sequence of Paenibacillus sp. dW9.</title>
        <authorList>
            <person name="Choi E.-W."/>
            <person name="Kim D.-U."/>
        </authorList>
    </citation>
    <scope>NUCLEOTIDE SEQUENCE [LARGE SCALE GENOMIC DNA]</scope>
    <source>
        <strain evidence="2">dW9</strain>
    </source>
</reference>
<dbReference type="Gene3D" id="1.10.2020.10">
    <property type="entry name" value="uronate isomerase, domain 2, chain A"/>
    <property type="match status" value="1"/>
</dbReference>
<dbReference type="Gene3D" id="3.20.20.140">
    <property type="entry name" value="Metal-dependent hydrolases"/>
    <property type="match status" value="1"/>
</dbReference>
<dbReference type="Proteomes" id="UP001527882">
    <property type="component" value="Unassembled WGS sequence"/>
</dbReference>
<evidence type="ECO:0008006" key="3">
    <source>
        <dbReference type="Google" id="ProtNLM"/>
    </source>
</evidence>
<protein>
    <recommendedName>
        <fullName evidence="3">Uroporphyrinogen decarboxylase (URO-D) domain-containing protein</fullName>
    </recommendedName>
</protein>
<evidence type="ECO:0000313" key="1">
    <source>
        <dbReference type="EMBL" id="MCZ8514161.1"/>
    </source>
</evidence>